<keyword evidence="5 6" id="KW-0472">Membrane</keyword>
<dbReference type="EMBL" id="FMWL01000003">
    <property type="protein sequence ID" value="SCZ77968.1"/>
    <property type="molecule type" value="Genomic_DNA"/>
</dbReference>
<dbReference type="Gene3D" id="3.30.70.120">
    <property type="match status" value="1"/>
</dbReference>
<evidence type="ECO:0000256" key="2">
    <source>
        <dbReference type="ARBA" id="ARBA00022475"/>
    </source>
</evidence>
<gene>
    <name evidence="8" type="ORF">SAMN03080599_01034</name>
</gene>
<dbReference type="Pfam" id="PF02588">
    <property type="entry name" value="YitT_membrane"/>
    <property type="match status" value="1"/>
</dbReference>
<dbReference type="InterPro" id="IPR051461">
    <property type="entry name" value="UPF0750_membrane"/>
</dbReference>
<feature type="transmembrane region" description="Helical" evidence="6">
    <location>
        <begin position="46"/>
        <end position="71"/>
    </location>
</feature>
<feature type="domain" description="DUF2179" evidence="7">
    <location>
        <begin position="221"/>
        <end position="275"/>
    </location>
</feature>
<feature type="transmembrane region" description="Helical" evidence="6">
    <location>
        <begin position="7"/>
        <end position="26"/>
    </location>
</feature>
<feature type="transmembrane region" description="Helical" evidence="6">
    <location>
        <begin position="175"/>
        <end position="192"/>
    </location>
</feature>
<organism evidence="8 9">
    <name type="scientific">Acidaminobacter hydrogenoformans DSM 2784</name>
    <dbReference type="NCBI Taxonomy" id="1120920"/>
    <lineage>
        <taxon>Bacteria</taxon>
        <taxon>Bacillati</taxon>
        <taxon>Bacillota</taxon>
        <taxon>Clostridia</taxon>
        <taxon>Peptostreptococcales</taxon>
        <taxon>Acidaminobacteraceae</taxon>
        <taxon>Acidaminobacter</taxon>
    </lineage>
</organism>
<feature type="transmembrane region" description="Helical" evidence="6">
    <location>
        <begin position="107"/>
        <end position="127"/>
    </location>
</feature>
<keyword evidence="2" id="KW-1003">Cell membrane</keyword>
<evidence type="ECO:0000313" key="9">
    <source>
        <dbReference type="Proteomes" id="UP000199208"/>
    </source>
</evidence>
<dbReference type="CDD" id="cd16380">
    <property type="entry name" value="YitT_C"/>
    <property type="match status" value="1"/>
</dbReference>
<dbReference type="PANTHER" id="PTHR33545">
    <property type="entry name" value="UPF0750 MEMBRANE PROTEIN YITT-RELATED"/>
    <property type="match status" value="1"/>
</dbReference>
<dbReference type="GO" id="GO:0005886">
    <property type="term" value="C:plasma membrane"/>
    <property type="evidence" value="ECO:0007669"/>
    <property type="project" value="UniProtKB-SubCell"/>
</dbReference>
<evidence type="ECO:0000256" key="4">
    <source>
        <dbReference type="ARBA" id="ARBA00022989"/>
    </source>
</evidence>
<accession>A0A1G5RVT3</accession>
<dbReference type="RefSeq" id="WP_092589814.1">
    <property type="nucleotide sequence ID" value="NZ_FMWL01000003.1"/>
</dbReference>
<keyword evidence="4 6" id="KW-1133">Transmembrane helix</keyword>
<feature type="transmembrane region" description="Helical" evidence="6">
    <location>
        <begin position="83"/>
        <end position="101"/>
    </location>
</feature>
<keyword evidence="3 6" id="KW-0812">Transmembrane</keyword>
<dbReference type="InterPro" id="IPR019264">
    <property type="entry name" value="DUF2179"/>
</dbReference>
<evidence type="ECO:0000256" key="5">
    <source>
        <dbReference type="ARBA" id="ARBA00023136"/>
    </source>
</evidence>
<dbReference type="PIRSF" id="PIRSF006483">
    <property type="entry name" value="Membrane_protein_YitT"/>
    <property type="match status" value="1"/>
</dbReference>
<dbReference type="STRING" id="1120920.SAMN03080599_01034"/>
<evidence type="ECO:0000256" key="3">
    <source>
        <dbReference type="ARBA" id="ARBA00022692"/>
    </source>
</evidence>
<evidence type="ECO:0000256" key="6">
    <source>
        <dbReference type="SAM" id="Phobius"/>
    </source>
</evidence>
<dbReference type="InterPro" id="IPR015867">
    <property type="entry name" value="N-reg_PII/ATP_PRibTrfase_C"/>
</dbReference>
<feature type="transmembrane region" description="Helical" evidence="6">
    <location>
        <begin position="148"/>
        <end position="169"/>
    </location>
</feature>
<dbReference type="Proteomes" id="UP000199208">
    <property type="component" value="Unassembled WGS sequence"/>
</dbReference>
<dbReference type="Pfam" id="PF10035">
    <property type="entry name" value="DUF2179"/>
    <property type="match status" value="1"/>
</dbReference>
<evidence type="ECO:0000313" key="8">
    <source>
        <dbReference type="EMBL" id="SCZ77968.1"/>
    </source>
</evidence>
<keyword evidence="9" id="KW-1185">Reference proteome</keyword>
<sequence>MKKSIKEFFFINIGLAMVAAGIYFFLVPNNVAAGGVSGLAMVINHYFPIIPIGAFMMMMNVILFIVGIIFIGRDFGVRTIYSSLMLSGMIWLFESLFPLAAPLTGDILLEMIYGIMLAGGGMGMVFLNNASTGGTDIIAKILNKYFQIAIGKGLLMADFLIVSAAGVAFGIQSGLYALLAVIINGFVIDAVIEGLQTNKQVTIIATKVDEISKFIITDLGRGATLYQARGAYTNESREIIMTIVDRKEFIRLRNYIKSVDQRAFISVSKIHETLGEGFKSLLH</sequence>
<evidence type="ECO:0000256" key="1">
    <source>
        <dbReference type="ARBA" id="ARBA00004651"/>
    </source>
</evidence>
<comment type="subcellular location">
    <subcellularLocation>
        <location evidence="1">Cell membrane</location>
        <topology evidence="1">Multi-pass membrane protein</topology>
    </subcellularLocation>
</comment>
<dbReference type="PANTHER" id="PTHR33545:SF9">
    <property type="entry name" value="UPF0750 MEMBRANE PROTEIN YITE"/>
    <property type="match status" value="1"/>
</dbReference>
<name>A0A1G5RVT3_9FIRM</name>
<dbReference type="InterPro" id="IPR003740">
    <property type="entry name" value="YitT"/>
</dbReference>
<evidence type="ECO:0000259" key="7">
    <source>
        <dbReference type="Pfam" id="PF10035"/>
    </source>
</evidence>
<proteinExistence type="predicted"/>
<reference evidence="8 9" key="1">
    <citation type="submission" date="2016-10" db="EMBL/GenBank/DDBJ databases">
        <authorList>
            <person name="de Groot N.N."/>
        </authorList>
    </citation>
    <scope>NUCLEOTIDE SEQUENCE [LARGE SCALE GENOMIC DNA]</scope>
    <source>
        <strain evidence="8 9">DSM 2784</strain>
    </source>
</reference>
<dbReference type="AlphaFoldDB" id="A0A1G5RVT3"/>
<dbReference type="OrthoDB" id="9779786at2"/>
<protein>
    <submittedName>
        <fullName evidence="8">Uncharacterized membrane-anchored protein YitT, contains DUF161 and DUF2179 domains</fullName>
    </submittedName>
</protein>